<dbReference type="SUPFAM" id="SSF52799">
    <property type="entry name" value="(Phosphotyrosine protein) phosphatases II"/>
    <property type="match status" value="1"/>
</dbReference>
<dbReference type="CDD" id="cd14498">
    <property type="entry name" value="DSP"/>
    <property type="match status" value="1"/>
</dbReference>
<comment type="caution">
    <text evidence="7">The sequence shown here is derived from an EMBL/GenBank/DDBJ whole genome shotgun (WGS) entry which is preliminary data.</text>
</comment>
<dbReference type="GO" id="GO:0004721">
    <property type="term" value="F:phosphoprotein phosphatase activity"/>
    <property type="evidence" value="ECO:0007669"/>
    <property type="project" value="UniProtKB-KW"/>
</dbReference>
<name>A0A7K3WGF3_9ACTN</name>
<organism evidence="7 8">
    <name type="scientific">Goekera deserti</name>
    <dbReference type="NCBI Taxonomy" id="2497753"/>
    <lineage>
        <taxon>Bacteria</taxon>
        <taxon>Bacillati</taxon>
        <taxon>Actinomycetota</taxon>
        <taxon>Actinomycetes</taxon>
        <taxon>Geodermatophilales</taxon>
        <taxon>Geodermatophilaceae</taxon>
        <taxon>Goekera</taxon>
    </lineage>
</organism>
<dbReference type="InterPro" id="IPR036705">
    <property type="entry name" value="Ribosyl_crysJ1_sf"/>
</dbReference>
<dbReference type="Gene3D" id="1.10.4080.10">
    <property type="entry name" value="ADP-ribosylation/Crystallin J1"/>
    <property type="match status" value="1"/>
</dbReference>
<evidence type="ECO:0000256" key="1">
    <source>
        <dbReference type="ARBA" id="ARBA00010702"/>
    </source>
</evidence>
<dbReference type="SUPFAM" id="SSF101478">
    <property type="entry name" value="ADP-ribosylglycohydrolase"/>
    <property type="match status" value="1"/>
</dbReference>
<dbReference type="PANTHER" id="PTHR16222:SF24">
    <property type="entry name" value="ADP-RIBOSYLHYDROLASE ARH3"/>
    <property type="match status" value="1"/>
</dbReference>
<dbReference type="InterPro" id="IPR020422">
    <property type="entry name" value="TYR_PHOSPHATASE_DUAL_dom"/>
</dbReference>
<feature type="region of interest" description="Disordered" evidence="5">
    <location>
        <begin position="90"/>
        <end position="112"/>
    </location>
</feature>
<dbReference type="Gene3D" id="3.90.190.10">
    <property type="entry name" value="Protein tyrosine phosphatase superfamily"/>
    <property type="match status" value="1"/>
</dbReference>
<dbReference type="PANTHER" id="PTHR16222">
    <property type="entry name" value="ADP-RIBOSYLGLYCOHYDROLASE"/>
    <property type="match status" value="1"/>
</dbReference>
<dbReference type="InterPro" id="IPR029021">
    <property type="entry name" value="Prot-tyrosine_phosphatase-like"/>
</dbReference>
<keyword evidence="3" id="KW-0904">Protein phosphatase</keyword>
<dbReference type="EMBL" id="JAAGWK010000022">
    <property type="protein sequence ID" value="NEL55487.1"/>
    <property type="molecule type" value="Genomic_DNA"/>
</dbReference>
<dbReference type="RefSeq" id="WP_152727398.1">
    <property type="nucleotide sequence ID" value="NZ_JAABOZ010000001.1"/>
</dbReference>
<dbReference type="PROSITE" id="PS00383">
    <property type="entry name" value="TYR_PHOSPHATASE_1"/>
    <property type="match status" value="1"/>
</dbReference>
<feature type="domain" description="Tyrosine specific protein phosphatases" evidence="6">
    <location>
        <begin position="360"/>
        <end position="425"/>
    </location>
</feature>
<keyword evidence="8" id="KW-1185">Reference proteome</keyword>
<gene>
    <name evidence="7" type="ORF">G1H19_15975</name>
</gene>
<dbReference type="InterPro" id="IPR016130">
    <property type="entry name" value="Tyr_Pase_AS"/>
</dbReference>
<dbReference type="Pfam" id="PF00782">
    <property type="entry name" value="DSPc"/>
    <property type="match status" value="1"/>
</dbReference>
<dbReference type="InterPro" id="IPR000387">
    <property type="entry name" value="Tyr_Pase_dom"/>
</dbReference>
<dbReference type="SMART" id="SM00195">
    <property type="entry name" value="DSPc"/>
    <property type="match status" value="1"/>
</dbReference>
<evidence type="ECO:0000256" key="4">
    <source>
        <dbReference type="PIRSR" id="PIRSR605502-1"/>
    </source>
</evidence>
<keyword evidence="2" id="KW-0378">Hydrolase</keyword>
<evidence type="ECO:0000256" key="2">
    <source>
        <dbReference type="ARBA" id="ARBA00022801"/>
    </source>
</evidence>
<keyword evidence="4" id="KW-0479">Metal-binding</keyword>
<comment type="cofactor">
    <cofactor evidence="4">
        <name>Mg(2+)</name>
        <dbReference type="ChEBI" id="CHEBI:18420"/>
    </cofactor>
    <text evidence="4">Binds 2 magnesium ions per subunit.</text>
</comment>
<sequence length="432" mass="44228">MDASMPRTHRVTGALVGAAVGNALGAPFTGAPPRGFSARFPAPARGVHTEMCGGGPLGLDPGGTTDDVEQTLLLATSLVEHRGLADVAADDTSPAGTAAGGTAPESTAPGSSALLHTVPTALFAARQGPDATADLTRRVAERLGGDAAVAAECVLFAGLLRAAFDGADPASAVPGALELLPAGQRDHWRTALDAGDPPADGAPVLARALWALHGGAPVADALRRAVDLGGDTAGVAAVTGALAGAVHGVVGIPMRWTSVVHGRVPGAADKDWWLADLYKLAAGLDGDRIPAFERPLEMGPGPEEVVEGLWASDLDGARGSSPDFAVISLCRTGTRFAHAVQRFAHLVDDDSNTEIDVVLADVLDDIAALRAEGRPVLVHCYAGQSRTGLVLRAWLRRTAGMSVEQATDAVLETWPYLSTDNDSFTAALERMG</sequence>
<dbReference type="InterPro" id="IPR005502">
    <property type="entry name" value="Ribosyl_crysJ1"/>
</dbReference>
<evidence type="ECO:0000259" key="6">
    <source>
        <dbReference type="PROSITE" id="PS50056"/>
    </source>
</evidence>
<dbReference type="InterPro" id="IPR050792">
    <property type="entry name" value="ADP-ribosylglycohydrolase"/>
</dbReference>
<feature type="binding site" evidence="4">
    <location>
        <position position="231"/>
    </location>
    <ligand>
        <name>Mg(2+)</name>
        <dbReference type="ChEBI" id="CHEBI:18420"/>
        <label>1</label>
    </ligand>
</feature>
<dbReference type="GO" id="GO:0046872">
    <property type="term" value="F:metal ion binding"/>
    <property type="evidence" value="ECO:0007669"/>
    <property type="project" value="UniProtKB-KW"/>
</dbReference>
<evidence type="ECO:0000256" key="3">
    <source>
        <dbReference type="ARBA" id="ARBA00022912"/>
    </source>
</evidence>
<proteinExistence type="inferred from homology"/>
<accession>A0A7K3WGF3</accession>
<reference evidence="7 8" key="1">
    <citation type="submission" date="2020-02" db="EMBL/GenBank/DDBJ databases">
        <title>The whole genome sequence of CPCC 205119.</title>
        <authorList>
            <person name="Jiang Z."/>
        </authorList>
    </citation>
    <scope>NUCLEOTIDE SEQUENCE [LARGE SCALE GENOMIC DNA]</scope>
    <source>
        <strain evidence="7 8">CPCC 205119</strain>
    </source>
</reference>
<keyword evidence="4" id="KW-0460">Magnesium</keyword>
<dbReference type="AlphaFoldDB" id="A0A7K3WGF3"/>
<dbReference type="InterPro" id="IPR000340">
    <property type="entry name" value="Dual-sp_phosphatase_cat-dom"/>
</dbReference>
<dbReference type="Proteomes" id="UP000470470">
    <property type="component" value="Unassembled WGS sequence"/>
</dbReference>
<evidence type="ECO:0000313" key="8">
    <source>
        <dbReference type="Proteomes" id="UP000470470"/>
    </source>
</evidence>
<comment type="similarity">
    <text evidence="1">Belongs to the ADP-ribosylglycohydrolase family.</text>
</comment>
<protein>
    <recommendedName>
        <fullName evidence="6">Tyrosine specific protein phosphatases domain-containing protein</fullName>
    </recommendedName>
</protein>
<dbReference type="PROSITE" id="PS50056">
    <property type="entry name" value="TYR_PHOSPHATASE_2"/>
    <property type="match status" value="1"/>
</dbReference>
<evidence type="ECO:0000313" key="7">
    <source>
        <dbReference type="EMBL" id="NEL55487.1"/>
    </source>
</evidence>
<dbReference type="Pfam" id="PF03747">
    <property type="entry name" value="ADP_ribosyl_GH"/>
    <property type="match status" value="2"/>
</dbReference>
<evidence type="ECO:0000256" key="5">
    <source>
        <dbReference type="SAM" id="MobiDB-lite"/>
    </source>
</evidence>
<feature type="compositionally biased region" description="Low complexity" evidence="5">
    <location>
        <begin position="90"/>
        <end position="110"/>
    </location>
</feature>